<dbReference type="InterPro" id="IPR036728">
    <property type="entry name" value="PBP_GOBP_sf"/>
</dbReference>
<dbReference type="VEuPathDB" id="VectorBase:SCAU012234"/>
<dbReference type="Gene3D" id="1.10.238.20">
    <property type="entry name" value="Pheromone/general odorant binding protein domain"/>
    <property type="match status" value="1"/>
</dbReference>
<name>A0A1I8PYI8_STOCA</name>
<dbReference type="InterPro" id="IPR006170">
    <property type="entry name" value="PBP/GOBP"/>
</dbReference>
<keyword evidence="1" id="KW-0732">Signal</keyword>
<dbReference type="GO" id="GO:0005549">
    <property type="term" value="F:odorant binding"/>
    <property type="evidence" value="ECO:0007669"/>
    <property type="project" value="InterPro"/>
</dbReference>
<evidence type="ECO:0000256" key="1">
    <source>
        <dbReference type="SAM" id="SignalP"/>
    </source>
</evidence>
<feature type="signal peptide" evidence="1">
    <location>
        <begin position="1"/>
        <end position="25"/>
    </location>
</feature>
<dbReference type="Pfam" id="PF01395">
    <property type="entry name" value="PBP_GOBP"/>
    <property type="match status" value="1"/>
</dbReference>
<dbReference type="SUPFAM" id="SSF47565">
    <property type="entry name" value="Insect pheromone/odorant-binding proteins"/>
    <property type="match status" value="1"/>
</dbReference>
<feature type="chain" id="PRO_5009327417" evidence="1">
    <location>
        <begin position="26"/>
        <end position="146"/>
    </location>
</feature>
<dbReference type="CDD" id="cd23992">
    <property type="entry name" value="PBP_GOBP"/>
    <property type="match status" value="1"/>
</dbReference>
<gene>
    <name evidence="2" type="primary">106095403</name>
</gene>
<reference evidence="2" key="1">
    <citation type="submission" date="2020-05" db="UniProtKB">
        <authorList>
            <consortium name="EnsemblMetazoa"/>
        </authorList>
    </citation>
    <scope>IDENTIFICATION</scope>
    <source>
        <strain evidence="2">USDA</strain>
    </source>
</reference>
<dbReference type="AlphaFoldDB" id="A0A1I8PYI8"/>
<accession>A0A1I8PYI8</accession>
<proteinExistence type="predicted"/>
<keyword evidence="3" id="KW-1185">Reference proteome</keyword>
<organism evidence="2 3">
    <name type="scientific">Stomoxys calcitrans</name>
    <name type="common">Stable fly</name>
    <name type="synonym">Conops calcitrans</name>
    <dbReference type="NCBI Taxonomy" id="35570"/>
    <lineage>
        <taxon>Eukaryota</taxon>
        <taxon>Metazoa</taxon>
        <taxon>Ecdysozoa</taxon>
        <taxon>Arthropoda</taxon>
        <taxon>Hexapoda</taxon>
        <taxon>Insecta</taxon>
        <taxon>Pterygota</taxon>
        <taxon>Neoptera</taxon>
        <taxon>Endopterygota</taxon>
        <taxon>Diptera</taxon>
        <taxon>Brachycera</taxon>
        <taxon>Muscomorpha</taxon>
        <taxon>Muscoidea</taxon>
        <taxon>Muscidae</taxon>
        <taxon>Stomoxys</taxon>
    </lineage>
</organism>
<evidence type="ECO:0000313" key="3">
    <source>
        <dbReference type="Proteomes" id="UP000095300"/>
    </source>
</evidence>
<evidence type="ECO:0000313" key="2">
    <source>
        <dbReference type="EnsemblMetazoa" id="SCAU012234-PA"/>
    </source>
</evidence>
<sequence length="146" mass="16945">MNRMKTLEQGFIIVIGIVLLTASNAAQRPDWFPENRAEIEANCLMENSIDDETLTNIRQLKLDDTPQIRSLIMCSLINTNAYRPDREPEADRLVVAFQQNLKRDCDIDMVESCIDQYKHLQPDDYKYFTIIKCIFNEAPTKCTLIK</sequence>
<dbReference type="EnsemblMetazoa" id="SCAU012234-RA">
    <property type="protein sequence ID" value="SCAU012234-PA"/>
    <property type="gene ID" value="SCAU012234"/>
</dbReference>
<protein>
    <submittedName>
        <fullName evidence="2">Uncharacterized protein</fullName>
    </submittedName>
</protein>
<dbReference type="Proteomes" id="UP000095300">
    <property type="component" value="Unassembled WGS sequence"/>
</dbReference>